<proteinExistence type="inferred from homology"/>
<organism evidence="7 8">
    <name type="scientific">Azospirillum thermophilum</name>
    <dbReference type="NCBI Taxonomy" id="2202148"/>
    <lineage>
        <taxon>Bacteria</taxon>
        <taxon>Pseudomonadati</taxon>
        <taxon>Pseudomonadota</taxon>
        <taxon>Alphaproteobacteria</taxon>
        <taxon>Rhodospirillales</taxon>
        <taxon>Azospirillaceae</taxon>
        <taxon>Azospirillum</taxon>
    </lineage>
</organism>
<evidence type="ECO:0000259" key="6">
    <source>
        <dbReference type="Pfam" id="PF06791"/>
    </source>
</evidence>
<evidence type="ECO:0000313" key="8">
    <source>
        <dbReference type="Proteomes" id="UP000245629"/>
    </source>
</evidence>
<name>A0A2S2D0Q2_9PROT</name>
<evidence type="ECO:0000256" key="4">
    <source>
        <dbReference type="SAM" id="Phobius"/>
    </source>
</evidence>
<dbReference type="PANTHER" id="PTHR45615">
    <property type="entry name" value="MYOSIN HEAVY CHAIN, NON-MUSCLE"/>
    <property type="match status" value="1"/>
</dbReference>
<keyword evidence="4" id="KW-1133">Transmembrane helix</keyword>
<feature type="coiled-coil region" evidence="2">
    <location>
        <begin position="68"/>
        <end position="102"/>
    </location>
</feature>
<dbReference type="SUPFAM" id="SSF53955">
    <property type="entry name" value="Lysozyme-like"/>
    <property type="match status" value="1"/>
</dbReference>
<keyword evidence="7" id="KW-0614">Plasmid</keyword>
<dbReference type="Pfam" id="PF06791">
    <property type="entry name" value="TMP_2"/>
    <property type="match status" value="1"/>
</dbReference>
<dbReference type="Pfam" id="PF01464">
    <property type="entry name" value="SLT"/>
    <property type="match status" value="1"/>
</dbReference>
<dbReference type="InterPro" id="IPR023346">
    <property type="entry name" value="Lysozyme-like_dom_sf"/>
</dbReference>
<keyword evidence="8" id="KW-1185">Reference proteome</keyword>
<evidence type="ECO:0000256" key="2">
    <source>
        <dbReference type="SAM" id="Coils"/>
    </source>
</evidence>
<comment type="similarity">
    <text evidence="1">Belongs to the virb1 family.</text>
</comment>
<dbReference type="InterPro" id="IPR008258">
    <property type="entry name" value="Transglycosylase_SLT_dom_1"/>
</dbReference>
<keyword evidence="4" id="KW-0812">Transmembrane</keyword>
<dbReference type="InterPro" id="IPR009628">
    <property type="entry name" value="Phage_tape_measure_N"/>
</dbReference>
<dbReference type="Gene3D" id="1.10.530.10">
    <property type="match status" value="1"/>
</dbReference>
<keyword evidence="2" id="KW-0175">Coiled coil</keyword>
<dbReference type="Proteomes" id="UP000245629">
    <property type="component" value="Plasmid unnamed5"/>
</dbReference>
<feature type="domain" description="Bacteriophage tail tape measure N-terminal" evidence="6">
    <location>
        <begin position="462"/>
        <end position="662"/>
    </location>
</feature>
<feature type="coiled-coil region" evidence="2">
    <location>
        <begin position="747"/>
        <end position="795"/>
    </location>
</feature>
<keyword evidence="4" id="KW-0472">Membrane</keyword>
<sequence length="2255" mass="233150">MAAEQQQVETLVVGYDDRATDAIDATTSALNKMGAAAENAGGHIEVLETQVRRQGRTGEQILRQFGDAERLTARLTAVTRQYQRAKDDLEASELSAAQKAEERLVLQAREQIALEKVIAQHERDMAAVRAKIAATDAMARGAAAATAAAGSWAGAMAKVYETAAEATSAVNGTARALQLLNADFQAGRASFAEWIAGARGLETALRGVSAVQKTINDNTGVSRQASTVIPIGALKYQTTGSGASGATRLTLMTGDAEASARRLDDITAAFAAADQALDRYRESLGLVDVAQRKYEAGLAELRDTIRRAGIEEAEGARILAAYTAQHDPAVAKTAALKKEQEQLATSYGRVMAQIDPGIAAQQRYEAALATLRAGAAAAGKSAEELAADERRVAEAMSPAAIAARQQASALQDLEDRLDKTGAAARQAAADQALLDKALAEQRISPERHAALTKALAEQSGAATAAAGSVKLAAHQVTNLSYQIQDLGVQLASGQSPIMAIAQQGPQAVMAVGGLRAAITLLMSPVTLAIAGITALLAAMALIVGRAVQVSAHTRQLTVDIQAMGNASGVTATQLRGIEAQMRQQGVSSDAAYASVRTLAGARGLPAALVGDVVSISRDMAASTGDVAGAVKTLTDALTEGYQGIRKLDDQFNFLTTSERKQIETMARHGDQAGMLSVAVGALHRQFDGLHELSLSPLGAALERVTAAYNRLLDALASQPIVIRGLEGLAWLLEKTSGGIAPTRVEQIAGLRKELGELEAQYARLPEKTEGVQAAHERIILRRIELLQQLSKLEKEEAAAAPKTSTGAPRTAGTSNARSGPPDPAAAKYVEEQAAAYERLSEAMRGNAVQRALAQADLRAEEEIRDRRLRGAAADDIRDVRRKEALLQLTVAVADTIRAAAAEVRGNELLARAYGVSSAAVREAAIHQKALAEVARGTVEPYDQIVDRLRKLDDAQRALQAAQFAAHLKEQTQDAERLAAAWAQGAVAAREATLANEVLAEARRRGLDPRRDGDEIAGLARGVAARDIAQRNAQFAQMATEQRRSVELANAEFALLGQSNAARAQQIAMLQAANDLRDKGANLADAGTQAYIRQAGELARVNALLQEAAQNAANIAQPIGTAFEDVLVGARKASDAIASLGQDLKRIVVRQAITKPAETAVSGLLTQIMAGPVPQQANDNTPRAANDNGLIDRLIGQVNRGLGASETNPMWVQVAGRSAALDIEAMTGNLGTAIPVAVKDAGDLEGIIQAAAQKYGLDANVIKGIIQQESSWNPAARNRTSGAAGLMQIMPANVRAYGMTDAYDPAQNIDVGARILKEHLVRAGGDLDRALSTYSGHVTTSGAAYVAAVKSSAVAYERAGGVAQKVAAIDEKGLQLQLDAIAQQQQAVSTQQALTEAQRAAVDAALGVGTATEEAGAAADRVVKPMTQLEENAISAAEAQAMAANGAGVLATAATGYAGVIGRAASGLWAWVSSLFSSGSPGSGAVAGGGGAMGQLTSFGLQKAGGWALDKAVGGQGLMGTIDMWGAESLGVGSLTYATPSAAVQASELAMLQAANPHLTAAELAAAYQPGAGTAATGVTGGLSAYLGAAGAGAFGGFLGGMIGSAANSKAVGGLSGAALGAGAAGLASYMGLGALGGPIGLGIGAVVGGIMGLIGTQKKSVGPNSAASLGAGYGNTFESRGAVADNGGSTDAVSQVVTSIAQTLNATLNAVGATNTQSRVLPEVQYFEKDRSWYINRGEGNRTQYSDPTALAAALVSETLQAILSDGTTKWAQDGNPIIAQNIQRALQASIGLPVEQLVANIQFASQDFTKAFDGIAKAAPDQFGQQLMAMSVQFVQTQARAAELGVTTDGLAESFSRAATRMFDAARRQLSGLSFVDTTLSAFEGWRQAAMAMQAAGQPVGPTLDLLAKQLGSIMVAVGDDAAAVTKLLEGGAALRALGEDVAATWAEVRAWQVQQKVLQDYATRNMAAQVALGQVSQQAYDLRQLEIAQAQELAAVTDPVLRQALQYTHALERQAAQARSAAEATAALTQSSKSLYDWLSAKLGTSSAGVSTGVAYTNALASYQSDLAKAAANDNDALGRIANSADRLLTAYTALYGSSGATDFWRKIMGEVAGLPAMKAADGYSTIVDAINRLPHAVGGPASGLTMVNDAGPELIRLPTGSLVMTSRASVDLMRRVAGGNTTTTTVVTDNQAVVEALQQVVRAIVLKSEDQQALLQALKATGARQEKALAALRTLLKKAGDAGTLPNAGRAA</sequence>
<feature type="region of interest" description="Disordered" evidence="3">
    <location>
        <begin position="796"/>
        <end position="824"/>
    </location>
</feature>
<dbReference type="PANTHER" id="PTHR45615:SF80">
    <property type="entry name" value="GRIP DOMAIN-CONTAINING PROTEIN"/>
    <property type="match status" value="1"/>
</dbReference>
<protein>
    <recommendedName>
        <fullName evidence="9">Transglycosylase SLT domain-containing protein</fullName>
    </recommendedName>
</protein>
<dbReference type="OrthoDB" id="7294872at2"/>
<gene>
    <name evidence="7" type="ORF">DEW08_30490</name>
</gene>
<evidence type="ECO:0000256" key="1">
    <source>
        <dbReference type="ARBA" id="ARBA00009387"/>
    </source>
</evidence>
<feature type="compositionally biased region" description="Polar residues" evidence="3">
    <location>
        <begin position="803"/>
        <end position="817"/>
    </location>
</feature>
<evidence type="ECO:0008006" key="9">
    <source>
        <dbReference type="Google" id="ProtNLM"/>
    </source>
</evidence>
<dbReference type="CDD" id="cd00254">
    <property type="entry name" value="LT-like"/>
    <property type="match status" value="1"/>
</dbReference>
<dbReference type="KEGG" id="azz:DEW08_30490"/>
<geneLocation type="plasmid" evidence="7 8">
    <name>unnamed5</name>
</geneLocation>
<feature type="transmembrane region" description="Helical" evidence="4">
    <location>
        <begin position="1582"/>
        <end position="1603"/>
    </location>
</feature>
<feature type="domain" description="Transglycosylase SLT" evidence="5">
    <location>
        <begin position="1247"/>
        <end position="1334"/>
    </location>
</feature>
<evidence type="ECO:0000259" key="5">
    <source>
        <dbReference type="Pfam" id="PF01464"/>
    </source>
</evidence>
<evidence type="ECO:0000313" key="7">
    <source>
        <dbReference type="EMBL" id="AWK90346.1"/>
    </source>
</evidence>
<reference evidence="8" key="1">
    <citation type="submission" date="2018-05" db="EMBL/GenBank/DDBJ databases">
        <title>Azospirillum thermophila sp. nov., a novel isolated from hot spring.</title>
        <authorList>
            <person name="Zhao Z."/>
        </authorList>
    </citation>
    <scope>NUCLEOTIDE SEQUENCE [LARGE SCALE GENOMIC DNA]</scope>
    <source>
        <strain evidence="8">CFH 70021</strain>
        <plasmid evidence="8">unnamed5</plasmid>
    </source>
</reference>
<evidence type="ECO:0000256" key="3">
    <source>
        <dbReference type="SAM" id="MobiDB-lite"/>
    </source>
</evidence>
<feature type="transmembrane region" description="Helical" evidence="4">
    <location>
        <begin position="1610"/>
        <end position="1629"/>
    </location>
</feature>
<dbReference type="EMBL" id="CP029360">
    <property type="protein sequence ID" value="AWK90346.1"/>
    <property type="molecule type" value="Genomic_DNA"/>
</dbReference>
<accession>A0A2S2D0Q2</accession>
<dbReference type="RefSeq" id="WP_109334571.1">
    <property type="nucleotide sequence ID" value="NZ_CP029360.1"/>
</dbReference>